<name>A0AAD3MHN8_LATJO</name>
<organism evidence="2 3">
    <name type="scientific">Lates japonicus</name>
    <name type="common">Japanese lates</name>
    <dbReference type="NCBI Taxonomy" id="270547"/>
    <lineage>
        <taxon>Eukaryota</taxon>
        <taxon>Metazoa</taxon>
        <taxon>Chordata</taxon>
        <taxon>Craniata</taxon>
        <taxon>Vertebrata</taxon>
        <taxon>Euteleostomi</taxon>
        <taxon>Actinopterygii</taxon>
        <taxon>Neopterygii</taxon>
        <taxon>Teleostei</taxon>
        <taxon>Neoteleostei</taxon>
        <taxon>Acanthomorphata</taxon>
        <taxon>Carangaria</taxon>
        <taxon>Carangaria incertae sedis</taxon>
        <taxon>Centropomidae</taxon>
        <taxon>Lates</taxon>
    </lineage>
</organism>
<evidence type="ECO:0000313" key="2">
    <source>
        <dbReference type="EMBL" id="GLD54293.1"/>
    </source>
</evidence>
<evidence type="ECO:0000259" key="1">
    <source>
        <dbReference type="Pfam" id="PF17900"/>
    </source>
</evidence>
<sequence length="195" mass="21921">MRLPKTVSPLHYDLTIHPNLTTLDFTGVARIELDVHEDTSIVILHAKQMQISNVLLLAPEGVRPLQVLEYPHFHQIALLSDSVLTKGRKYEVQLEFAANLSDSYHGFYKSSYHTSSGEVRPVALGVQLEAHCWTVQGEPWGSSREENDGDWDVFRAGLVVMMTAGLAKRRCTVEGRTVVDSQSWTNSKTLTIKLY</sequence>
<dbReference type="EMBL" id="BRZM01000019">
    <property type="protein sequence ID" value="GLD54293.1"/>
    <property type="molecule type" value="Genomic_DNA"/>
</dbReference>
<keyword evidence="3" id="KW-1185">Reference proteome</keyword>
<evidence type="ECO:0000313" key="3">
    <source>
        <dbReference type="Proteomes" id="UP001279410"/>
    </source>
</evidence>
<proteinExistence type="predicted"/>
<dbReference type="InterPro" id="IPR045357">
    <property type="entry name" value="Aminopeptidase_N-like_N"/>
</dbReference>
<dbReference type="GO" id="GO:0008270">
    <property type="term" value="F:zinc ion binding"/>
    <property type="evidence" value="ECO:0007669"/>
    <property type="project" value="TreeGrafter"/>
</dbReference>
<dbReference type="Gene3D" id="2.60.40.1730">
    <property type="entry name" value="tricorn interacting facor f3 domain"/>
    <property type="match status" value="1"/>
</dbReference>
<dbReference type="Proteomes" id="UP001279410">
    <property type="component" value="Unassembled WGS sequence"/>
</dbReference>
<comment type="caution">
    <text evidence="2">The sequence shown here is derived from an EMBL/GenBank/DDBJ whole genome shotgun (WGS) entry which is preliminary data.</text>
</comment>
<dbReference type="InterPro" id="IPR050344">
    <property type="entry name" value="Peptidase_M1_aminopeptidases"/>
</dbReference>
<feature type="domain" description="Aminopeptidase N-like N-terminal" evidence="1">
    <location>
        <begin position="9"/>
        <end position="130"/>
    </location>
</feature>
<dbReference type="GO" id="GO:0042277">
    <property type="term" value="F:peptide binding"/>
    <property type="evidence" value="ECO:0007669"/>
    <property type="project" value="TreeGrafter"/>
</dbReference>
<accession>A0AAD3MHN8</accession>
<dbReference type="Pfam" id="PF17900">
    <property type="entry name" value="Peptidase_M1_N"/>
    <property type="match status" value="1"/>
</dbReference>
<dbReference type="PANTHER" id="PTHR11533:SF156">
    <property type="entry name" value="ENDOPLASMIC RETICULUM AMINOPEPTIDASE 1"/>
    <property type="match status" value="1"/>
</dbReference>
<reference evidence="2" key="1">
    <citation type="submission" date="2022-08" db="EMBL/GenBank/DDBJ databases">
        <title>Genome sequencing of akame (Lates japonicus).</title>
        <authorList>
            <person name="Hashiguchi Y."/>
            <person name="Takahashi H."/>
        </authorList>
    </citation>
    <scope>NUCLEOTIDE SEQUENCE</scope>
    <source>
        <strain evidence="2">Kochi</strain>
    </source>
</reference>
<protein>
    <submittedName>
        <fullName evidence="2">Endoplasmic reticulum aminopeptidase 1-like protein</fullName>
    </submittedName>
</protein>
<dbReference type="GO" id="GO:0005615">
    <property type="term" value="C:extracellular space"/>
    <property type="evidence" value="ECO:0007669"/>
    <property type="project" value="TreeGrafter"/>
</dbReference>
<dbReference type="GO" id="GO:0070006">
    <property type="term" value="F:metalloaminopeptidase activity"/>
    <property type="evidence" value="ECO:0007669"/>
    <property type="project" value="TreeGrafter"/>
</dbReference>
<dbReference type="GO" id="GO:0006508">
    <property type="term" value="P:proteolysis"/>
    <property type="evidence" value="ECO:0007669"/>
    <property type="project" value="TreeGrafter"/>
</dbReference>
<dbReference type="SUPFAM" id="SSF63737">
    <property type="entry name" value="Leukotriene A4 hydrolase N-terminal domain"/>
    <property type="match status" value="1"/>
</dbReference>
<dbReference type="GO" id="GO:0016020">
    <property type="term" value="C:membrane"/>
    <property type="evidence" value="ECO:0007669"/>
    <property type="project" value="TreeGrafter"/>
</dbReference>
<dbReference type="GO" id="GO:0043171">
    <property type="term" value="P:peptide catabolic process"/>
    <property type="evidence" value="ECO:0007669"/>
    <property type="project" value="TreeGrafter"/>
</dbReference>
<gene>
    <name evidence="2" type="ORF">AKAME5_000693200</name>
</gene>
<dbReference type="PANTHER" id="PTHR11533">
    <property type="entry name" value="PROTEASE M1 ZINC METALLOPROTEASE"/>
    <property type="match status" value="1"/>
</dbReference>
<dbReference type="GO" id="GO:0005737">
    <property type="term" value="C:cytoplasm"/>
    <property type="evidence" value="ECO:0007669"/>
    <property type="project" value="TreeGrafter"/>
</dbReference>
<dbReference type="InterPro" id="IPR042097">
    <property type="entry name" value="Aminopeptidase_N-like_N_sf"/>
</dbReference>
<dbReference type="AlphaFoldDB" id="A0AAD3MHN8"/>
<keyword evidence="2" id="KW-0378">Hydrolase</keyword>
<keyword evidence="2" id="KW-0645">Protease</keyword>
<keyword evidence="2" id="KW-0031">Aminopeptidase</keyword>